<dbReference type="PANTHER" id="PTHR19969:SF8">
    <property type="entry name" value="ADAPTER MOLECULE CRK"/>
    <property type="match status" value="1"/>
</dbReference>
<protein>
    <submittedName>
        <fullName evidence="4">1-phosphatidylinositol 4,5-bisphosphate phosphodiesterase gamma-2</fullName>
    </submittedName>
</protein>
<evidence type="ECO:0000259" key="3">
    <source>
        <dbReference type="PROSITE" id="PS50001"/>
    </source>
</evidence>
<dbReference type="EMBL" id="JASSZA010000021">
    <property type="protein sequence ID" value="KAK2085522.1"/>
    <property type="molecule type" value="Genomic_DNA"/>
</dbReference>
<feature type="domain" description="SH2" evidence="3">
    <location>
        <begin position="31"/>
        <end position="134"/>
    </location>
</feature>
<dbReference type="PANTHER" id="PTHR19969">
    <property type="entry name" value="SH2-SH3 ADAPTOR PROTEIN-RELATED"/>
    <property type="match status" value="1"/>
</dbReference>
<evidence type="ECO:0000256" key="2">
    <source>
        <dbReference type="PROSITE-ProRule" id="PRU00191"/>
    </source>
</evidence>
<sequence length="225" mass="25952">MLGFGPRLSETPPLFVAQDIPPTELHFGEKWFHKKVEKRTSAEKLLQEYCMETGGKDGTFLVRESETFPNDYTLSFWRSGRVQHCRIRSTMENGTLKYYLTDNVTFSSIYALIQHYRETHLRCAEFELRLTDPVPNPNPHESKPWYYDSLSRGEAEDMLMRIPRDGAFLIRKREGSDSYAITFSAIPWRPCQATPGRLDFRSSLPGPLCLSHLPGDRGDGHYHCS</sequence>
<reference evidence="4 5" key="1">
    <citation type="submission" date="2023-05" db="EMBL/GenBank/DDBJ databases">
        <title>B98-5 Cell Line De Novo Hybrid Assembly: An Optical Mapping Approach.</title>
        <authorList>
            <person name="Kananen K."/>
            <person name="Auerbach J.A."/>
            <person name="Kautto E."/>
            <person name="Blachly J.S."/>
        </authorList>
    </citation>
    <scope>NUCLEOTIDE SEQUENCE [LARGE SCALE GENOMIC DNA]</scope>
    <source>
        <strain evidence="4">B95-8</strain>
        <tissue evidence="4">Cell line</tissue>
    </source>
</reference>
<gene>
    <name evidence="4" type="primary">PLCG2_2</name>
    <name evidence="4" type="ORF">P7K49_036822</name>
</gene>
<dbReference type="InterPro" id="IPR036860">
    <property type="entry name" value="SH2_dom_sf"/>
</dbReference>
<dbReference type="SUPFAM" id="SSF55550">
    <property type="entry name" value="SH2 domain"/>
    <property type="match status" value="2"/>
</dbReference>
<dbReference type="SMART" id="SM00252">
    <property type="entry name" value="SH2"/>
    <property type="match status" value="2"/>
</dbReference>
<proteinExistence type="predicted"/>
<dbReference type="PRINTS" id="PR00401">
    <property type="entry name" value="SH2DOMAIN"/>
</dbReference>
<evidence type="ECO:0000313" key="5">
    <source>
        <dbReference type="Proteomes" id="UP001266305"/>
    </source>
</evidence>
<dbReference type="CDD" id="cd10341">
    <property type="entry name" value="SH2_N-SH2_PLC_gamma_like"/>
    <property type="match status" value="1"/>
</dbReference>
<name>A0ABQ9TMV3_SAGOE</name>
<dbReference type="Proteomes" id="UP001266305">
    <property type="component" value="Unassembled WGS sequence"/>
</dbReference>
<keyword evidence="1 2" id="KW-0727">SH2 domain</keyword>
<dbReference type="PROSITE" id="PS50001">
    <property type="entry name" value="SH2"/>
    <property type="match status" value="2"/>
</dbReference>
<dbReference type="InterPro" id="IPR051184">
    <property type="entry name" value="Tyrosine-phos_adapter"/>
</dbReference>
<dbReference type="InterPro" id="IPR000980">
    <property type="entry name" value="SH2"/>
</dbReference>
<evidence type="ECO:0000256" key="1">
    <source>
        <dbReference type="ARBA" id="ARBA00022999"/>
    </source>
</evidence>
<feature type="domain" description="SH2" evidence="3">
    <location>
        <begin position="145"/>
        <end position="183"/>
    </location>
</feature>
<dbReference type="InterPro" id="IPR035024">
    <property type="entry name" value="PLC-gamma_N-SH2"/>
</dbReference>
<evidence type="ECO:0000313" key="4">
    <source>
        <dbReference type="EMBL" id="KAK2085522.1"/>
    </source>
</evidence>
<organism evidence="4 5">
    <name type="scientific">Saguinus oedipus</name>
    <name type="common">Cotton-top tamarin</name>
    <name type="synonym">Oedipomidas oedipus</name>
    <dbReference type="NCBI Taxonomy" id="9490"/>
    <lineage>
        <taxon>Eukaryota</taxon>
        <taxon>Metazoa</taxon>
        <taxon>Chordata</taxon>
        <taxon>Craniata</taxon>
        <taxon>Vertebrata</taxon>
        <taxon>Euteleostomi</taxon>
        <taxon>Mammalia</taxon>
        <taxon>Eutheria</taxon>
        <taxon>Euarchontoglires</taxon>
        <taxon>Primates</taxon>
        <taxon>Haplorrhini</taxon>
        <taxon>Platyrrhini</taxon>
        <taxon>Cebidae</taxon>
        <taxon>Callitrichinae</taxon>
        <taxon>Saguinus</taxon>
    </lineage>
</organism>
<dbReference type="Pfam" id="PF00017">
    <property type="entry name" value="SH2"/>
    <property type="match status" value="2"/>
</dbReference>
<keyword evidence="5" id="KW-1185">Reference proteome</keyword>
<accession>A0ABQ9TMV3</accession>
<comment type="caution">
    <text evidence="4">The sequence shown here is derived from an EMBL/GenBank/DDBJ whole genome shotgun (WGS) entry which is preliminary data.</text>
</comment>
<dbReference type="Gene3D" id="3.30.505.10">
    <property type="entry name" value="SH2 domain"/>
    <property type="match status" value="2"/>
</dbReference>